<name>A0ABT9Y476_9BACI</name>
<protein>
    <recommendedName>
        <fullName evidence="3">D-isomer specific 2-hydroxyacid dehydrogenase catalytic domain-containing protein</fullName>
    </recommendedName>
</protein>
<accession>A0ABT9Y476</accession>
<evidence type="ECO:0000313" key="1">
    <source>
        <dbReference type="EMBL" id="MDQ0201944.1"/>
    </source>
</evidence>
<evidence type="ECO:0008006" key="3">
    <source>
        <dbReference type="Google" id="ProtNLM"/>
    </source>
</evidence>
<sequence>MKPKIYITRSMPNEVVLLLQENFQLTIWEEEDFGILEQAIENDDRDTSNTAFL</sequence>
<dbReference type="Proteomes" id="UP001224122">
    <property type="component" value="Unassembled WGS sequence"/>
</dbReference>
<gene>
    <name evidence="1" type="ORF">J2S10_005155</name>
</gene>
<reference evidence="1 2" key="1">
    <citation type="submission" date="2023-07" db="EMBL/GenBank/DDBJ databases">
        <title>Genomic Encyclopedia of Type Strains, Phase IV (KMG-IV): sequencing the most valuable type-strain genomes for metagenomic binning, comparative biology and taxonomic classification.</title>
        <authorList>
            <person name="Goeker M."/>
        </authorList>
    </citation>
    <scope>NUCLEOTIDE SEQUENCE [LARGE SCALE GENOMIC DNA]</scope>
    <source>
        <strain evidence="1 2">DSM 27594</strain>
    </source>
</reference>
<proteinExistence type="predicted"/>
<dbReference type="EMBL" id="JAUSTW010000014">
    <property type="protein sequence ID" value="MDQ0201944.1"/>
    <property type="molecule type" value="Genomic_DNA"/>
</dbReference>
<organism evidence="1 2">
    <name type="scientific">Neobacillus ginsengisoli</name>
    <dbReference type="NCBI Taxonomy" id="904295"/>
    <lineage>
        <taxon>Bacteria</taxon>
        <taxon>Bacillati</taxon>
        <taxon>Bacillota</taxon>
        <taxon>Bacilli</taxon>
        <taxon>Bacillales</taxon>
        <taxon>Bacillaceae</taxon>
        <taxon>Neobacillus</taxon>
    </lineage>
</organism>
<keyword evidence="2" id="KW-1185">Reference proteome</keyword>
<comment type="caution">
    <text evidence="1">The sequence shown here is derived from an EMBL/GenBank/DDBJ whole genome shotgun (WGS) entry which is preliminary data.</text>
</comment>
<dbReference type="RefSeq" id="WP_307413708.1">
    <property type="nucleotide sequence ID" value="NZ_JAUSTW010000014.1"/>
</dbReference>
<evidence type="ECO:0000313" key="2">
    <source>
        <dbReference type="Proteomes" id="UP001224122"/>
    </source>
</evidence>